<accession>A0A5E3ZYT1</accession>
<keyword evidence="2" id="KW-1185">Reference proteome</keyword>
<dbReference type="Proteomes" id="UP000324288">
    <property type="component" value="Chromosome"/>
</dbReference>
<name>A0A5E3ZYT1_9ACTN</name>
<proteinExistence type="predicted"/>
<reference evidence="1 2" key="1">
    <citation type="submission" date="2019-04" db="EMBL/GenBank/DDBJ databases">
        <authorList>
            <person name="Seth-Smith MB H."/>
            <person name="Seth-Smith H."/>
        </authorList>
    </citation>
    <scope>NUCLEOTIDE SEQUENCE [LARGE SCALE GENOMIC DNA]</scope>
    <source>
        <strain evidence="1">USB-603019</strain>
    </source>
</reference>
<dbReference type="AlphaFoldDB" id="A0A5E3ZYT1"/>
<sequence>MVLINYPKEENRKGKREAKRQLCAGVCNG</sequence>
<organism evidence="1 2">
    <name type="scientific">Lawsonella clevelandensis</name>
    <dbReference type="NCBI Taxonomy" id="1528099"/>
    <lineage>
        <taxon>Bacteria</taxon>
        <taxon>Bacillati</taxon>
        <taxon>Actinomycetota</taxon>
        <taxon>Actinomycetes</taxon>
        <taxon>Mycobacteriales</taxon>
        <taxon>Lawsonellaceae</taxon>
        <taxon>Lawsonella</taxon>
    </lineage>
</organism>
<evidence type="ECO:0000313" key="2">
    <source>
        <dbReference type="Proteomes" id="UP000324288"/>
    </source>
</evidence>
<dbReference type="EMBL" id="LR584267">
    <property type="protein sequence ID" value="VHO01504.1"/>
    <property type="molecule type" value="Genomic_DNA"/>
</dbReference>
<evidence type="ECO:0000313" key="1">
    <source>
        <dbReference type="EMBL" id="VHO01504.1"/>
    </source>
</evidence>
<protein>
    <submittedName>
        <fullName evidence="1">Uncharacterized protein</fullName>
    </submittedName>
</protein>
<gene>
    <name evidence="1" type="ORF">LC603019_01436</name>
</gene>